<accession>A0A2G9GMQ8</accession>
<dbReference type="EMBL" id="NKXS01004401">
    <property type="protein sequence ID" value="PIN06505.1"/>
    <property type="molecule type" value="Genomic_DNA"/>
</dbReference>
<proteinExistence type="predicted"/>
<organism evidence="1 2">
    <name type="scientific">Handroanthus impetiginosus</name>
    <dbReference type="NCBI Taxonomy" id="429701"/>
    <lineage>
        <taxon>Eukaryota</taxon>
        <taxon>Viridiplantae</taxon>
        <taxon>Streptophyta</taxon>
        <taxon>Embryophyta</taxon>
        <taxon>Tracheophyta</taxon>
        <taxon>Spermatophyta</taxon>
        <taxon>Magnoliopsida</taxon>
        <taxon>eudicotyledons</taxon>
        <taxon>Gunneridae</taxon>
        <taxon>Pentapetalae</taxon>
        <taxon>asterids</taxon>
        <taxon>lamiids</taxon>
        <taxon>Lamiales</taxon>
        <taxon>Bignoniaceae</taxon>
        <taxon>Crescentiina</taxon>
        <taxon>Tabebuia alliance</taxon>
        <taxon>Handroanthus</taxon>
    </lineage>
</organism>
<gene>
    <name evidence="1" type="ORF">CDL12_20938</name>
</gene>
<sequence length="52" mass="6174">MSTSFCFCKNAGLRNILIPYRQNLVKLHSGKLNFPSEWLSNVKWKRWNFAKT</sequence>
<protein>
    <submittedName>
        <fullName evidence="1">Uncharacterized protein</fullName>
    </submittedName>
</protein>
<evidence type="ECO:0000313" key="2">
    <source>
        <dbReference type="Proteomes" id="UP000231279"/>
    </source>
</evidence>
<keyword evidence="2" id="KW-1185">Reference proteome</keyword>
<comment type="caution">
    <text evidence="1">The sequence shown here is derived from an EMBL/GenBank/DDBJ whole genome shotgun (WGS) entry which is preliminary data.</text>
</comment>
<dbReference type="OrthoDB" id="655972at2759"/>
<name>A0A2G9GMQ8_9LAMI</name>
<evidence type="ECO:0000313" key="1">
    <source>
        <dbReference type="EMBL" id="PIN06505.1"/>
    </source>
</evidence>
<dbReference type="AlphaFoldDB" id="A0A2G9GMQ8"/>
<reference evidence="2" key="1">
    <citation type="journal article" date="2018" name="Gigascience">
        <title>Genome assembly of the Pink Ipe (Handroanthus impetiginosus, Bignoniaceae), a highly valued, ecologically keystone Neotropical timber forest tree.</title>
        <authorList>
            <person name="Silva-Junior O.B."/>
            <person name="Grattapaglia D."/>
            <person name="Novaes E."/>
            <person name="Collevatti R.G."/>
        </authorList>
    </citation>
    <scope>NUCLEOTIDE SEQUENCE [LARGE SCALE GENOMIC DNA]</scope>
    <source>
        <strain evidence="2">cv. UFG-1</strain>
    </source>
</reference>
<dbReference type="Proteomes" id="UP000231279">
    <property type="component" value="Unassembled WGS sequence"/>
</dbReference>